<sequence length="502" mass="56570">MGNHIITAVVSMCSSRILSRLRLAVSARNTTKRPFKDTLREALMAVEIVGQNLRNRTLLETVRSFTMRAREVEKLLDSWSQYQVDTRLVGVVEGIYQLQQVVGLADLIHIIPNKDMDPSLRQSLLDIVNKIARYWEVARFLYRTAKRFPLARVMRAVPVRLPKESFSIPVLNEYAPDLRAKIAETAPRGSQQKLLKEICAILKISQQDAIYEYTSQVMRTLNTAKIHAEIQLIAYYELQNPRILQRVICSSKDACFLCNLCLQVYQKTYTPRSHGRLYPGWRLPLLPQLAELEQRLCNALEEHWQETCGSLLSTRRGPIYPDPNESTLFTLPISRTTTRASVISGPSGRVAVSPGSTQASMDTGTGEPHTEKTNTPSNTPTPSHHCAKSLEMELDRCTLTRSSREYGFLAPGESSGTYKAGSSPPLQIQIEHATGSNNLRYYLEWLSNDEATEVRGKTSTPKVIDTEHVTLCEQNSLYLIAKDTVLKVGWTSETKVAAFSRR</sequence>
<proteinExistence type="predicted"/>
<dbReference type="EMBL" id="KZ824786">
    <property type="protein sequence ID" value="RAH82897.1"/>
    <property type="molecule type" value="Genomic_DNA"/>
</dbReference>
<dbReference type="OrthoDB" id="4851849at2759"/>
<feature type="compositionally biased region" description="Polar residues" evidence="1">
    <location>
        <begin position="354"/>
        <end position="363"/>
    </location>
</feature>
<evidence type="ECO:0000313" key="3">
    <source>
        <dbReference type="Proteomes" id="UP000249497"/>
    </source>
</evidence>
<feature type="compositionally biased region" description="Low complexity" evidence="1">
    <location>
        <begin position="373"/>
        <end position="383"/>
    </location>
</feature>
<dbReference type="Proteomes" id="UP000249497">
    <property type="component" value="Unassembled WGS sequence"/>
</dbReference>
<dbReference type="InterPro" id="IPR027796">
    <property type="entry name" value="OTT_1508_deam-like"/>
</dbReference>
<evidence type="ECO:0000256" key="1">
    <source>
        <dbReference type="SAM" id="MobiDB-lite"/>
    </source>
</evidence>
<name>A0A8T8X430_ASPJA</name>
<dbReference type="Pfam" id="PF14441">
    <property type="entry name" value="OTT_1508_deam"/>
    <property type="match status" value="1"/>
</dbReference>
<gene>
    <name evidence="2" type="ORF">BO86DRAFT_418132</name>
</gene>
<reference evidence="2 3" key="1">
    <citation type="submission" date="2018-02" db="EMBL/GenBank/DDBJ databases">
        <title>The genomes of Aspergillus section Nigri reveals drivers in fungal speciation.</title>
        <authorList>
            <consortium name="DOE Joint Genome Institute"/>
            <person name="Vesth T.C."/>
            <person name="Nybo J."/>
            <person name="Theobald S."/>
            <person name="Brandl J."/>
            <person name="Frisvad J.C."/>
            <person name="Nielsen K.F."/>
            <person name="Lyhne E.K."/>
            <person name="Kogle M.E."/>
            <person name="Kuo A."/>
            <person name="Riley R."/>
            <person name="Clum A."/>
            <person name="Nolan M."/>
            <person name="Lipzen A."/>
            <person name="Salamov A."/>
            <person name="Henrissat B."/>
            <person name="Wiebenga A."/>
            <person name="De vries R.P."/>
            <person name="Grigoriev I.V."/>
            <person name="Mortensen U.H."/>
            <person name="Andersen M.R."/>
            <person name="Baker S.E."/>
        </authorList>
    </citation>
    <scope>NUCLEOTIDE SEQUENCE [LARGE SCALE GENOMIC DNA]</scope>
    <source>
        <strain evidence="2 3">CBS 114.51</strain>
    </source>
</reference>
<dbReference type="RefSeq" id="XP_025528791.1">
    <property type="nucleotide sequence ID" value="XM_025675065.1"/>
</dbReference>
<organism evidence="2 3">
    <name type="scientific">Aspergillus japonicus CBS 114.51</name>
    <dbReference type="NCBI Taxonomy" id="1448312"/>
    <lineage>
        <taxon>Eukaryota</taxon>
        <taxon>Fungi</taxon>
        <taxon>Dikarya</taxon>
        <taxon>Ascomycota</taxon>
        <taxon>Pezizomycotina</taxon>
        <taxon>Eurotiomycetes</taxon>
        <taxon>Eurotiomycetidae</taxon>
        <taxon>Eurotiales</taxon>
        <taxon>Aspergillaceae</taxon>
        <taxon>Aspergillus</taxon>
        <taxon>Aspergillus subgen. Circumdati</taxon>
    </lineage>
</organism>
<protein>
    <submittedName>
        <fullName evidence="2">Uncharacterized protein</fullName>
    </submittedName>
</protein>
<accession>A0A8T8X430</accession>
<feature type="region of interest" description="Disordered" evidence="1">
    <location>
        <begin position="343"/>
        <end position="386"/>
    </location>
</feature>
<dbReference type="GeneID" id="37178757"/>
<keyword evidence="3" id="KW-1185">Reference proteome</keyword>
<dbReference type="AlphaFoldDB" id="A0A8T8X430"/>
<evidence type="ECO:0000313" key="2">
    <source>
        <dbReference type="EMBL" id="RAH82897.1"/>
    </source>
</evidence>